<keyword evidence="8" id="KW-1185">Reference proteome</keyword>
<feature type="transmembrane region" description="Helical" evidence="5">
    <location>
        <begin position="152"/>
        <end position="171"/>
    </location>
</feature>
<feature type="domain" description="Methylamine utilisation protein MauE" evidence="6">
    <location>
        <begin position="1"/>
        <end position="129"/>
    </location>
</feature>
<organism evidence="7 8">
    <name type="scientific">Paenactinomyces guangxiensis</name>
    <dbReference type="NCBI Taxonomy" id="1490290"/>
    <lineage>
        <taxon>Bacteria</taxon>
        <taxon>Bacillati</taxon>
        <taxon>Bacillota</taxon>
        <taxon>Bacilli</taxon>
        <taxon>Bacillales</taxon>
        <taxon>Thermoactinomycetaceae</taxon>
        <taxon>Paenactinomyces</taxon>
    </lineage>
</organism>
<feature type="transmembrane region" description="Helical" evidence="5">
    <location>
        <begin position="44"/>
        <end position="68"/>
    </location>
</feature>
<reference evidence="7 8" key="1">
    <citation type="submission" date="2020-07" db="EMBL/GenBank/DDBJ databases">
        <authorList>
            <person name="Feng H."/>
        </authorList>
    </citation>
    <scope>NUCLEOTIDE SEQUENCE [LARGE SCALE GENOMIC DNA]</scope>
    <source>
        <strain evidence="8">s-10</strain>
    </source>
</reference>
<keyword evidence="4 5" id="KW-0472">Membrane</keyword>
<evidence type="ECO:0000313" key="8">
    <source>
        <dbReference type="Proteomes" id="UP000535491"/>
    </source>
</evidence>
<dbReference type="AlphaFoldDB" id="A0A7W1WUZ6"/>
<name>A0A7W1WUZ6_9BACL</name>
<gene>
    <name evidence="7" type="ORF">H1191_19610</name>
</gene>
<dbReference type="EMBL" id="JACEIQ010000036">
    <property type="protein sequence ID" value="MBA4496468.1"/>
    <property type="molecule type" value="Genomic_DNA"/>
</dbReference>
<accession>A0A7W1WUZ6</accession>
<evidence type="ECO:0000256" key="2">
    <source>
        <dbReference type="ARBA" id="ARBA00022692"/>
    </source>
</evidence>
<protein>
    <submittedName>
        <fullName evidence="7">DoxX family membrane protein</fullName>
    </submittedName>
</protein>
<dbReference type="GO" id="GO:0030416">
    <property type="term" value="P:methylamine metabolic process"/>
    <property type="evidence" value="ECO:0007669"/>
    <property type="project" value="InterPro"/>
</dbReference>
<evidence type="ECO:0000313" key="7">
    <source>
        <dbReference type="EMBL" id="MBA4496468.1"/>
    </source>
</evidence>
<dbReference type="Pfam" id="PF07291">
    <property type="entry name" value="MauE"/>
    <property type="match status" value="1"/>
</dbReference>
<dbReference type="RefSeq" id="WP_181754922.1">
    <property type="nucleotide sequence ID" value="NZ_JACEIQ010000036.1"/>
</dbReference>
<comment type="caution">
    <text evidence="7">The sequence shown here is derived from an EMBL/GenBank/DDBJ whole genome shotgun (WGS) entry which is preliminary data.</text>
</comment>
<feature type="transmembrane region" description="Helical" evidence="5">
    <location>
        <begin position="113"/>
        <end position="132"/>
    </location>
</feature>
<dbReference type="Proteomes" id="UP000535491">
    <property type="component" value="Unassembled WGS sequence"/>
</dbReference>
<dbReference type="InterPro" id="IPR009908">
    <property type="entry name" value="Methylamine_util_MauE"/>
</dbReference>
<keyword evidence="3 5" id="KW-1133">Transmembrane helix</keyword>
<proteinExistence type="predicted"/>
<comment type="subcellular location">
    <subcellularLocation>
        <location evidence="1">Membrane</location>
        <topology evidence="1">Multi-pass membrane protein</topology>
    </subcellularLocation>
</comment>
<evidence type="ECO:0000256" key="1">
    <source>
        <dbReference type="ARBA" id="ARBA00004141"/>
    </source>
</evidence>
<keyword evidence="2 5" id="KW-0812">Transmembrane</keyword>
<evidence type="ECO:0000256" key="5">
    <source>
        <dbReference type="SAM" id="Phobius"/>
    </source>
</evidence>
<evidence type="ECO:0000259" key="6">
    <source>
        <dbReference type="Pfam" id="PF07291"/>
    </source>
</evidence>
<dbReference type="GO" id="GO:0016020">
    <property type="term" value="C:membrane"/>
    <property type="evidence" value="ECO:0007669"/>
    <property type="project" value="UniProtKB-SubCell"/>
</dbReference>
<sequence>MEYISLFMRTILFCLFLSTSLHKLKDFSHHVQTLTNYNLLERRLVVPLAILGVIQEIAITICMLFGLFIEWVSLISIALLVIYTLAISVSLIRGQSNLNCGCGGIAGNHKISWWLVFRNILWTIPCTWLAVNQQRLFRLDDYFISGSFYYDISSLFAVFSGLVFSLIIGILNELKHLNTMNAR</sequence>
<dbReference type="UniPathway" id="UPA00895"/>
<evidence type="ECO:0000256" key="3">
    <source>
        <dbReference type="ARBA" id="ARBA00022989"/>
    </source>
</evidence>
<evidence type="ECO:0000256" key="4">
    <source>
        <dbReference type="ARBA" id="ARBA00023136"/>
    </source>
</evidence>
<feature type="transmembrane region" description="Helical" evidence="5">
    <location>
        <begin position="74"/>
        <end position="92"/>
    </location>
</feature>